<dbReference type="KEGG" id="aamy:GFC30_2717"/>
<dbReference type="GO" id="GO:0046872">
    <property type="term" value="F:metal ion binding"/>
    <property type="evidence" value="ECO:0007669"/>
    <property type="project" value="UniProtKB-KW"/>
</dbReference>
<evidence type="ECO:0000259" key="7">
    <source>
        <dbReference type="PROSITE" id="PS51831"/>
    </source>
</evidence>
<dbReference type="EMBL" id="CP015438">
    <property type="protein sequence ID" value="ANB59754.1"/>
    <property type="molecule type" value="Genomic_DNA"/>
</dbReference>
<dbReference type="PANTHER" id="PTHR35795">
    <property type="entry name" value="SLR1885 PROTEIN"/>
    <property type="match status" value="1"/>
</dbReference>
<protein>
    <recommendedName>
        <fullName evidence="1">bis(5'-nucleosyl)-tetraphosphatase (symmetrical)</fullName>
        <ecNumber evidence="1">3.6.1.41</ecNumber>
    </recommendedName>
</protein>
<dbReference type="NCBIfam" id="TIGR00488">
    <property type="entry name" value="bis(5'-nucleosyl)-tetraphosphatase (symmetrical) YqeK"/>
    <property type="match status" value="1"/>
</dbReference>
<dbReference type="PANTHER" id="PTHR35795:SF1">
    <property type="entry name" value="BIS(5'-NUCLEOSYL)-TETRAPHOSPHATASE, SYMMETRICAL"/>
    <property type="match status" value="1"/>
</dbReference>
<evidence type="ECO:0000313" key="8">
    <source>
        <dbReference type="EMBL" id="ANB59754.1"/>
    </source>
</evidence>
<dbReference type="Gene3D" id="1.10.3210.10">
    <property type="entry name" value="Hypothetical protein af1432"/>
    <property type="match status" value="1"/>
</dbReference>
<dbReference type="SUPFAM" id="SSF109604">
    <property type="entry name" value="HD-domain/PDEase-like"/>
    <property type="match status" value="1"/>
</dbReference>
<dbReference type="GO" id="GO:0008803">
    <property type="term" value="F:bis(5'-nucleosyl)-tetraphosphatase (symmetrical) activity"/>
    <property type="evidence" value="ECO:0007669"/>
    <property type="project" value="UniProtKB-EC"/>
</dbReference>
<accession>A0A167TAF4</accession>
<dbReference type="Pfam" id="PF01966">
    <property type="entry name" value="HD"/>
    <property type="match status" value="1"/>
</dbReference>
<sequence length="193" mass="22271">MERHEALEIVKKQLTDHRYQHTLGVMETAIALAKQYGADEKKAELAAIFHDYAKFRPKEEMKQIILEQNMPNDLLSHNTELWHAPVGAYLVQTEVGIDDEDILNAIRYHTSGRSDMTLLEKIIYIADYIEPGRIFKGVEEVRELAKHDLDEALIEALKNTIQFLLKKNQPIYPMTIDTYNALMMKKKGESVSE</sequence>
<dbReference type="AlphaFoldDB" id="A0A167TAF4"/>
<dbReference type="RefSeq" id="WP_066326286.1">
    <property type="nucleotide sequence ID" value="NZ_CP015438.1"/>
</dbReference>
<evidence type="ECO:0000256" key="4">
    <source>
        <dbReference type="ARBA" id="ARBA00022801"/>
    </source>
</evidence>
<dbReference type="OrthoDB" id="9782134at2"/>
<evidence type="ECO:0000256" key="2">
    <source>
        <dbReference type="ARBA" id="ARBA00022723"/>
    </source>
</evidence>
<dbReference type="InterPro" id="IPR006675">
    <property type="entry name" value="HDIG_dom"/>
</dbReference>
<reference evidence="8 9" key="1">
    <citation type="journal article" date="2006" name="Syst. Appl. Microbiol.">
        <title>Anoxybacillus amylolyticus sp. nov., a thermophilic amylase producing bacterium isolated from Mount Rittmann (Antarctica).</title>
        <authorList>
            <person name="Poli A."/>
            <person name="Esposito E."/>
            <person name="Lama L."/>
            <person name="Orlando P."/>
            <person name="Nicolaus G."/>
            <person name="de Appolonia F."/>
            <person name="Gambacorta A."/>
            <person name="Nicolaus B."/>
        </authorList>
    </citation>
    <scope>NUCLEOTIDE SEQUENCE [LARGE SCALE GENOMIC DNA]</scope>
    <source>
        <strain evidence="8 9">DSM 15939</strain>
    </source>
</reference>
<name>A0A167TAF4_9BACL</name>
<dbReference type="PATRIC" id="fig|294699.3.peg.2798"/>
<organism evidence="8 9">
    <name type="scientific">Anoxybacteroides amylolyticum</name>
    <dbReference type="NCBI Taxonomy" id="294699"/>
    <lineage>
        <taxon>Bacteria</taxon>
        <taxon>Bacillati</taxon>
        <taxon>Bacillota</taxon>
        <taxon>Bacilli</taxon>
        <taxon>Bacillales</taxon>
        <taxon>Anoxybacillaceae</taxon>
        <taxon>Anoxybacteroides</taxon>
    </lineage>
</organism>
<dbReference type="Proteomes" id="UP000076865">
    <property type="component" value="Chromosome"/>
</dbReference>
<keyword evidence="4" id="KW-0378">Hydrolase</keyword>
<gene>
    <name evidence="8" type="ORF">GFC30_2717</name>
</gene>
<evidence type="ECO:0000256" key="6">
    <source>
        <dbReference type="ARBA" id="ARBA00049417"/>
    </source>
</evidence>
<evidence type="ECO:0000256" key="1">
    <source>
        <dbReference type="ARBA" id="ARBA00012506"/>
    </source>
</evidence>
<dbReference type="CDD" id="cd00077">
    <property type="entry name" value="HDc"/>
    <property type="match status" value="1"/>
</dbReference>
<dbReference type="PROSITE" id="PS51831">
    <property type="entry name" value="HD"/>
    <property type="match status" value="1"/>
</dbReference>
<dbReference type="InterPro" id="IPR005249">
    <property type="entry name" value="YqeK"/>
</dbReference>
<dbReference type="EC" id="3.6.1.41" evidence="1"/>
<dbReference type="InterPro" id="IPR051094">
    <property type="entry name" value="Diverse_Catalytic_Enzymes"/>
</dbReference>
<evidence type="ECO:0000256" key="3">
    <source>
        <dbReference type="ARBA" id="ARBA00022741"/>
    </source>
</evidence>
<dbReference type="GO" id="GO:0000166">
    <property type="term" value="F:nucleotide binding"/>
    <property type="evidence" value="ECO:0007669"/>
    <property type="project" value="UniProtKB-KW"/>
</dbReference>
<keyword evidence="5" id="KW-0408">Iron</keyword>
<dbReference type="InterPro" id="IPR006674">
    <property type="entry name" value="HD_domain"/>
</dbReference>
<evidence type="ECO:0000256" key="5">
    <source>
        <dbReference type="ARBA" id="ARBA00023004"/>
    </source>
</evidence>
<comment type="catalytic activity">
    <reaction evidence="6">
        <text>P(1),P(4)-bis(5'-adenosyl) tetraphosphate + H2O = 2 ADP + 2 H(+)</text>
        <dbReference type="Rhea" id="RHEA:24252"/>
        <dbReference type="ChEBI" id="CHEBI:15377"/>
        <dbReference type="ChEBI" id="CHEBI:15378"/>
        <dbReference type="ChEBI" id="CHEBI:58141"/>
        <dbReference type="ChEBI" id="CHEBI:456216"/>
        <dbReference type="EC" id="3.6.1.41"/>
    </reaction>
</comment>
<dbReference type="InterPro" id="IPR003607">
    <property type="entry name" value="HD/PDEase_dom"/>
</dbReference>
<evidence type="ECO:0000313" key="9">
    <source>
        <dbReference type="Proteomes" id="UP000076865"/>
    </source>
</evidence>
<feature type="domain" description="HD" evidence="7">
    <location>
        <begin position="18"/>
        <end position="132"/>
    </location>
</feature>
<keyword evidence="2" id="KW-0479">Metal-binding</keyword>
<proteinExistence type="predicted"/>
<keyword evidence="3" id="KW-0547">Nucleotide-binding</keyword>
<dbReference type="NCBIfam" id="TIGR00277">
    <property type="entry name" value="HDIG"/>
    <property type="match status" value="1"/>
</dbReference>
<dbReference type="SMART" id="SM00471">
    <property type="entry name" value="HDc"/>
    <property type="match status" value="1"/>
</dbReference>
<keyword evidence="9" id="KW-1185">Reference proteome</keyword>